<name>A0A178MLT3_9CHLR</name>
<evidence type="ECO:0000256" key="7">
    <source>
        <dbReference type="ARBA" id="ARBA00023136"/>
    </source>
</evidence>
<comment type="subcellular location">
    <subcellularLocation>
        <location evidence="1">Cell membrane</location>
        <topology evidence="1">Multi-pass membrane protein</topology>
    </subcellularLocation>
</comment>
<feature type="transmembrane region" description="Helical" evidence="8">
    <location>
        <begin position="795"/>
        <end position="813"/>
    </location>
</feature>
<keyword evidence="3" id="KW-0328">Glycosyltransferase</keyword>
<keyword evidence="2" id="KW-1003">Cell membrane</keyword>
<feature type="transmembrane region" description="Helical" evidence="8">
    <location>
        <begin position="208"/>
        <end position="227"/>
    </location>
</feature>
<proteinExistence type="predicted"/>
<feature type="transmembrane region" description="Helical" evidence="8">
    <location>
        <begin position="375"/>
        <end position="397"/>
    </location>
</feature>
<dbReference type="EMBL" id="LWQS01000021">
    <property type="protein sequence ID" value="OAN49035.1"/>
    <property type="molecule type" value="Genomic_DNA"/>
</dbReference>
<feature type="transmembrane region" description="Helical" evidence="8">
    <location>
        <begin position="445"/>
        <end position="463"/>
    </location>
</feature>
<accession>A0A178MLT3</accession>
<evidence type="ECO:0000259" key="9">
    <source>
        <dbReference type="Pfam" id="PF13231"/>
    </source>
</evidence>
<keyword evidence="7 8" id="KW-0472">Membrane</keyword>
<dbReference type="OrthoDB" id="135026at2"/>
<feature type="transmembrane region" description="Helical" evidence="8">
    <location>
        <begin position="234"/>
        <end position="253"/>
    </location>
</feature>
<sequence>MAVSDRSTRAEYVRVTATGTAVRATVRALLLILALALLAGAMAYQAPPQGRVAIGWPGDRLFVGVSPGLGAEPVRRGELFADELTPDSPTTRSRWTRERAVVVLPNVGAGSPLQVTLVAQGWPAEAGAQPVVTVAIDNSVVGEFTPTSVWAEYSFAVPGIAHQHGDLTITLQTSATLADSRDPRQKGVRLAEVRIEPASEPAPLLPPAWPAVALLGWNAVLLYILLARLRLSPALVYGGTAVGIGAAAIGLAIARIWMAAILSVAMTGLLVLLVIAYRQPLLALIQMLVRRYSQGRALGYGLVAVALLCFGYVLLHAINWAAAAGVRLFWQTFPDSLLLALLGTALAALGLNYGRAGLPRLSDAIVDWFAARRGAWIVLGTFALIWLGFEAVVAATLPYVGHADYSDNAIVARNLVRGRGWVVDYISQFYYRYESLTRPQETWPLLQPVWIAPFFALFGPTAWAAKIPNFIFDIILAGLIYAVGSWLWDRRVGVTAVILVLTNYLFFRLSIYVTNDLGFVVFNMAAIAALLRSQTDPARRWRWLLISAVCTGLMMLQKPSGAMFALGMGLWQLSLIANELRTALDWPQRWQRLREGLAPVVVWSAVALLILSPYLARNMILFGKPVYSTESYDAWVLDYRGVSGDAWSEIYRVFTPEWGGPGLPDRSWIMRWGFDATQTKFETQVRELRAYLMPAWPGAPEPLAALFSHDARKNILTPLGAWLALAGVLAAAAYRRRWLSLMVFAYTPYIIFMLTYWRTNEERYWVMIIPWLALLAAWMIWAGYDKLAAIGDRRWAPLGLVLAVAAIVTIVAGSQADIEDKVRNEPRIWQQDLAAYEWLQANTPPDTVIMTRLPWQVNWHTERPAVMIPNTDDRALLLEIAHYYGAKYLVLENQMRVKGDAGRLLAPLMDHSNQPGMVIDGFELLYASPTPDFRAFIYRIPDT</sequence>
<organism evidence="10 11">
    <name type="scientific">Chloroflexus islandicus</name>
    <dbReference type="NCBI Taxonomy" id="1707952"/>
    <lineage>
        <taxon>Bacteria</taxon>
        <taxon>Bacillati</taxon>
        <taxon>Chloroflexota</taxon>
        <taxon>Chloroflexia</taxon>
        <taxon>Chloroflexales</taxon>
        <taxon>Chloroflexineae</taxon>
        <taxon>Chloroflexaceae</taxon>
        <taxon>Chloroflexus</taxon>
    </lineage>
</organism>
<evidence type="ECO:0000256" key="3">
    <source>
        <dbReference type="ARBA" id="ARBA00022676"/>
    </source>
</evidence>
<feature type="transmembrane region" description="Helical" evidence="8">
    <location>
        <begin position="738"/>
        <end position="757"/>
    </location>
</feature>
<evidence type="ECO:0000313" key="10">
    <source>
        <dbReference type="EMBL" id="OAN49035.1"/>
    </source>
</evidence>
<dbReference type="PANTHER" id="PTHR33908:SF11">
    <property type="entry name" value="MEMBRANE PROTEIN"/>
    <property type="match status" value="1"/>
</dbReference>
<evidence type="ECO:0000256" key="1">
    <source>
        <dbReference type="ARBA" id="ARBA00004651"/>
    </source>
</evidence>
<comment type="caution">
    <text evidence="10">The sequence shown here is derived from an EMBL/GenBank/DDBJ whole genome shotgun (WGS) entry which is preliminary data.</text>
</comment>
<feature type="transmembrane region" description="Helical" evidence="8">
    <location>
        <begin position="715"/>
        <end position="732"/>
    </location>
</feature>
<evidence type="ECO:0000256" key="2">
    <source>
        <dbReference type="ARBA" id="ARBA00022475"/>
    </source>
</evidence>
<feature type="transmembrane region" description="Helical" evidence="8">
    <location>
        <begin position="297"/>
        <end position="317"/>
    </location>
</feature>
<dbReference type="Pfam" id="PF13231">
    <property type="entry name" value="PMT_2"/>
    <property type="match status" value="1"/>
</dbReference>
<keyword evidence="4" id="KW-0808">Transferase</keyword>
<dbReference type="STRING" id="1707952.A6A03_06930"/>
<dbReference type="Proteomes" id="UP000078287">
    <property type="component" value="Unassembled WGS sequence"/>
</dbReference>
<evidence type="ECO:0000256" key="6">
    <source>
        <dbReference type="ARBA" id="ARBA00022989"/>
    </source>
</evidence>
<feature type="transmembrane region" description="Helical" evidence="8">
    <location>
        <begin position="259"/>
        <end position="277"/>
    </location>
</feature>
<keyword evidence="5 8" id="KW-0812">Transmembrane</keyword>
<evidence type="ECO:0000256" key="8">
    <source>
        <dbReference type="SAM" id="Phobius"/>
    </source>
</evidence>
<dbReference type="PANTHER" id="PTHR33908">
    <property type="entry name" value="MANNOSYLTRANSFERASE YKCB-RELATED"/>
    <property type="match status" value="1"/>
</dbReference>
<feature type="transmembrane region" description="Helical" evidence="8">
    <location>
        <begin position="764"/>
        <end position="783"/>
    </location>
</feature>
<dbReference type="GO" id="GO:0016763">
    <property type="term" value="F:pentosyltransferase activity"/>
    <property type="evidence" value="ECO:0007669"/>
    <property type="project" value="TreeGrafter"/>
</dbReference>
<dbReference type="RefSeq" id="WP_066782596.1">
    <property type="nucleotide sequence ID" value="NZ_LWQS01000021.1"/>
</dbReference>
<feature type="domain" description="Glycosyltransferase RgtA/B/C/D-like" evidence="9">
    <location>
        <begin position="446"/>
        <end position="581"/>
    </location>
</feature>
<evidence type="ECO:0000313" key="11">
    <source>
        <dbReference type="Proteomes" id="UP000078287"/>
    </source>
</evidence>
<evidence type="ECO:0000256" key="4">
    <source>
        <dbReference type="ARBA" id="ARBA00022679"/>
    </source>
</evidence>
<keyword evidence="11" id="KW-1185">Reference proteome</keyword>
<keyword evidence="6 8" id="KW-1133">Transmembrane helix</keyword>
<feature type="transmembrane region" description="Helical" evidence="8">
    <location>
        <begin position="509"/>
        <end position="531"/>
    </location>
</feature>
<feature type="transmembrane region" description="Helical" evidence="8">
    <location>
        <begin position="596"/>
        <end position="616"/>
    </location>
</feature>
<feature type="transmembrane region" description="Helical" evidence="8">
    <location>
        <begin position="543"/>
        <end position="576"/>
    </location>
</feature>
<gene>
    <name evidence="10" type="ORF">A6A03_06930</name>
</gene>
<dbReference type="InterPro" id="IPR050297">
    <property type="entry name" value="LipidA_mod_glycosyltrf_83"/>
</dbReference>
<dbReference type="AlphaFoldDB" id="A0A178MLT3"/>
<protein>
    <recommendedName>
        <fullName evidence="9">Glycosyltransferase RgtA/B/C/D-like domain-containing protein</fullName>
    </recommendedName>
</protein>
<dbReference type="GO" id="GO:0009103">
    <property type="term" value="P:lipopolysaccharide biosynthetic process"/>
    <property type="evidence" value="ECO:0007669"/>
    <property type="project" value="UniProtKB-ARBA"/>
</dbReference>
<feature type="transmembrane region" description="Helical" evidence="8">
    <location>
        <begin position="470"/>
        <end position="489"/>
    </location>
</feature>
<reference evidence="10 11" key="1">
    <citation type="submission" date="2016-04" db="EMBL/GenBank/DDBJ databases">
        <title>Chloroflexus islandicus sp. nov., a thermophilic filamentous anoxygenic phototrophic bacterium from geyser Strokkur (Iceland).</title>
        <authorList>
            <person name="Gaisin V.A."/>
            <person name="Kalashnikov A.M."/>
            <person name="Sukhacheva M.V."/>
            <person name="Grouzdev D.S."/>
            <person name="Ivanov T.M."/>
            <person name="Kuznetsov B."/>
            <person name="Gorlenko V.M."/>
        </authorList>
    </citation>
    <scope>NUCLEOTIDE SEQUENCE [LARGE SCALE GENOMIC DNA]</scope>
    <source>
        <strain evidence="11">isl-2</strain>
    </source>
</reference>
<dbReference type="GO" id="GO:0005886">
    <property type="term" value="C:plasma membrane"/>
    <property type="evidence" value="ECO:0007669"/>
    <property type="project" value="UniProtKB-SubCell"/>
</dbReference>
<dbReference type="InterPro" id="IPR038731">
    <property type="entry name" value="RgtA/B/C-like"/>
</dbReference>
<feature type="transmembrane region" description="Helical" evidence="8">
    <location>
        <begin position="337"/>
        <end position="354"/>
    </location>
</feature>
<evidence type="ECO:0000256" key="5">
    <source>
        <dbReference type="ARBA" id="ARBA00022692"/>
    </source>
</evidence>